<comment type="catalytic activity">
    <reaction evidence="9 12">
        <text>2 5-aminolevulinate = porphobilinogen + 2 H2O + H(+)</text>
        <dbReference type="Rhea" id="RHEA:24064"/>
        <dbReference type="ChEBI" id="CHEBI:15377"/>
        <dbReference type="ChEBI" id="CHEBI:15378"/>
        <dbReference type="ChEBI" id="CHEBI:58126"/>
        <dbReference type="ChEBI" id="CHEBI:356416"/>
        <dbReference type="EC" id="4.2.1.24"/>
    </reaction>
</comment>
<evidence type="ECO:0000256" key="13">
    <source>
        <dbReference type="RuleBase" id="RU004161"/>
    </source>
</evidence>
<evidence type="ECO:0000256" key="7">
    <source>
        <dbReference type="ARBA" id="ARBA00023244"/>
    </source>
</evidence>
<evidence type="ECO:0000256" key="9">
    <source>
        <dbReference type="ARBA" id="ARBA00047651"/>
    </source>
</evidence>
<dbReference type="RefSeq" id="XP_013760325.1">
    <property type="nucleotide sequence ID" value="XM_013904871.1"/>
</dbReference>
<evidence type="ECO:0000256" key="2">
    <source>
        <dbReference type="ARBA" id="ARBA00008055"/>
    </source>
</evidence>
<comment type="subunit">
    <text evidence="12">Homooctamer.</text>
</comment>
<feature type="binding site" evidence="11">
    <location>
        <position position="229"/>
    </location>
    <ligand>
        <name>5-aminolevulinate</name>
        <dbReference type="ChEBI" id="CHEBI:356416"/>
        <label>1</label>
    </ligand>
</feature>
<name>A0A0L0D2X4_THETB</name>
<dbReference type="GeneID" id="25562624"/>
<dbReference type="Proteomes" id="UP000054408">
    <property type="component" value="Unassembled WGS sequence"/>
</dbReference>
<proteinExistence type="inferred from homology"/>
<comment type="pathway">
    <text evidence="1">Porphyrin-containing compound metabolism; protoporphyrin-IX biosynthesis; coproporphyrinogen-III from 5-aminolevulinate: step 1/4.</text>
</comment>
<keyword evidence="15" id="KW-1185">Reference proteome</keyword>
<dbReference type="NCBIfam" id="NF006762">
    <property type="entry name" value="PRK09283.1"/>
    <property type="match status" value="1"/>
</dbReference>
<dbReference type="eggNOG" id="KOG2794">
    <property type="taxonomic scope" value="Eukaryota"/>
</dbReference>
<dbReference type="Gene3D" id="3.20.20.70">
    <property type="entry name" value="Aldolase class I"/>
    <property type="match status" value="1"/>
</dbReference>
<dbReference type="InterPro" id="IPR001731">
    <property type="entry name" value="ALAD"/>
</dbReference>
<dbReference type="GO" id="GO:0008270">
    <property type="term" value="F:zinc ion binding"/>
    <property type="evidence" value="ECO:0007669"/>
    <property type="project" value="TreeGrafter"/>
</dbReference>
<dbReference type="InterPro" id="IPR030656">
    <property type="entry name" value="ALAD_AS"/>
</dbReference>
<dbReference type="PIRSF" id="PIRSF001415">
    <property type="entry name" value="Porphbilin_synth"/>
    <property type="match status" value="1"/>
</dbReference>
<evidence type="ECO:0000313" key="15">
    <source>
        <dbReference type="Proteomes" id="UP000054408"/>
    </source>
</evidence>
<dbReference type="PANTHER" id="PTHR11458:SF0">
    <property type="entry name" value="DELTA-AMINOLEVULINIC ACID DEHYDRATASE"/>
    <property type="match status" value="1"/>
</dbReference>
<dbReference type="PRINTS" id="PR00144">
    <property type="entry name" value="DALDHYDRTASE"/>
</dbReference>
<sequence>MSSSKSSSMPAPHRLRTGLHHPVLRTWQSEAEVTLADIVYPIFLTAPRDAKEEIAAMPGQFRLGVDVVVDHLAPLVAGGLRALLLFGVLPDDACAKKDGTASYADAADNPVMEALPLLRNAFPDVLLITDVCMCPYTDHGHCGIIENEYVCNDASVARLAEIGVSYARAGAHVLAPSDMMDGRIGALKDACIAAGLEQVSVMSYSAKFASAFYGPFRSAAKSAPSFGDRRTHQLPPGAKRIANRALVRDIREGADILMVKPAMPYMDLIQDAAAQSSLPVACYQVSGEFAMIYHAAAAGALDLKAGVLESLTCLKRAGATILITYFAPQLVEWLGSSE</sequence>
<keyword evidence="5" id="KW-0350">Heme biosynthesis</keyword>
<evidence type="ECO:0000256" key="5">
    <source>
        <dbReference type="ARBA" id="ARBA00023133"/>
    </source>
</evidence>
<evidence type="ECO:0000256" key="4">
    <source>
        <dbReference type="ARBA" id="ARBA00020771"/>
    </source>
</evidence>
<comment type="function">
    <text evidence="8">Catalyzes an early step in the biosynthesis of tetrapyrroles. Binds two molecules of 5-aminolevulinate per subunit, each at a distinct site, and catalyzes their condensation to form porphobilinogen.</text>
</comment>
<evidence type="ECO:0000256" key="12">
    <source>
        <dbReference type="RuleBase" id="RU000515"/>
    </source>
</evidence>
<accession>A0A0L0D2X4</accession>
<dbReference type="PANTHER" id="PTHR11458">
    <property type="entry name" value="DELTA-AMINOLEVULINIC ACID DEHYDRATASE"/>
    <property type="match status" value="1"/>
</dbReference>
<gene>
    <name evidence="14" type="ORF">AMSG_02981</name>
</gene>
<protein>
    <recommendedName>
        <fullName evidence="4 12">Delta-aminolevulinic acid dehydratase</fullName>
        <ecNumber evidence="3 12">4.2.1.24</ecNumber>
    </recommendedName>
</protein>
<dbReference type="EC" id="4.2.1.24" evidence="3 12"/>
<comment type="similarity">
    <text evidence="2 13">Belongs to the ALAD family.</text>
</comment>
<evidence type="ECO:0000256" key="10">
    <source>
        <dbReference type="PIRSR" id="PIRSR001415-1"/>
    </source>
</evidence>
<dbReference type="SMART" id="SM01004">
    <property type="entry name" value="ALAD"/>
    <property type="match status" value="1"/>
</dbReference>
<dbReference type="OMA" id="YQMDYAN"/>
<evidence type="ECO:0000313" key="14">
    <source>
        <dbReference type="EMBL" id="KNC46546.1"/>
    </source>
</evidence>
<dbReference type="Pfam" id="PF00490">
    <property type="entry name" value="ALAD"/>
    <property type="match status" value="1"/>
</dbReference>
<feature type="active site" description="Schiff-base intermediate with substrate" evidence="10">
    <location>
        <position position="260"/>
    </location>
</feature>
<feature type="binding site" evidence="11">
    <location>
        <position position="286"/>
    </location>
    <ligand>
        <name>5-aminolevulinate</name>
        <dbReference type="ChEBI" id="CHEBI:356416"/>
        <label>2</label>
    </ligand>
</feature>
<dbReference type="EMBL" id="GL349443">
    <property type="protein sequence ID" value="KNC46546.1"/>
    <property type="molecule type" value="Genomic_DNA"/>
</dbReference>
<dbReference type="GO" id="GO:0004655">
    <property type="term" value="F:porphobilinogen synthase activity"/>
    <property type="evidence" value="ECO:0007669"/>
    <property type="project" value="UniProtKB-EC"/>
</dbReference>
<dbReference type="UniPathway" id="UPA00251">
    <property type="reaction ID" value="UER00318"/>
</dbReference>
<reference evidence="14 15" key="1">
    <citation type="submission" date="2010-05" db="EMBL/GenBank/DDBJ databases">
        <title>The Genome Sequence of Thecamonas trahens ATCC 50062.</title>
        <authorList>
            <consortium name="The Broad Institute Genome Sequencing Platform"/>
            <person name="Russ C."/>
            <person name="Cuomo C."/>
            <person name="Shea T."/>
            <person name="Young S.K."/>
            <person name="Zeng Q."/>
            <person name="Koehrsen M."/>
            <person name="Haas B."/>
            <person name="Borodovsky M."/>
            <person name="Guigo R."/>
            <person name="Alvarado L."/>
            <person name="Berlin A."/>
            <person name="Bochicchio J."/>
            <person name="Borenstein D."/>
            <person name="Chapman S."/>
            <person name="Chen Z."/>
            <person name="Freedman E."/>
            <person name="Gellesch M."/>
            <person name="Goldberg J."/>
            <person name="Griggs A."/>
            <person name="Gujja S."/>
            <person name="Heilman E."/>
            <person name="Heiman D."/>
            <person name="Hepburn T."/>
            <person name="Howarth C."/>
            <person name="Jen D."/>
            <person name="Larson L."/>
            <person name="Mehta T."/>
            <person name="Park D."/>
            <person name="Pearson M."/>
            <person name="Roberts A."/>
            <person name="Saif S."/>
            <person name="Shenoy N."/>
            <person name="Sisk P."/>
            <person name="Stolte C."/>
            <person name="Sykes S."/>
            <person name="Thomson T."/>
            <person name="Walk T."/>
            <person name="White J."/>
            <person name="Yandava C."/>
            <person name="Burger G."/>
            <person name="Gray M.W."/>
            <person name="Holland P.W.H."/>
            <person name="King N."/>
            <person name="Lang F.B.F."/>
            <person name="Roger A.J."/>
            <person name="Ruiz-Trillo I."/>
            <person name="Lander E."/>
            <person name="Nusbaum C."/>
        </authorList>
    </citation>
    <scope>NUCLEOTIDE SEQUENCE [LARGE SCALE GENOMIC DNA]</scope>
    <source>
        <strain evidence="14 15">ATCC 50062</strain>
    </source>
</reference>
<evidence type="ECO:0000256" key="11">
    <source>
        <dbReference type="PIRSR" id="PIRSR001415-2"/>
    </source>
</evidence>
<dbReference type="PROSITE" id="PS00169">
    <property type="entry name" value="D_ALA_DEHYDRATASE"/>
    <property type="match status" value="1"/>
</dbReference>
<organism evidence="14 15">
    <name type="scientific">Thecamonas trahens ATCC 50062</name>
    <dbReference type="NCBI Taxonomy" id="461836"/>
    <lineage>
        <taxon>Eukaryota</taxon>
        <taxon>Apusozoa</taxon>
        <taxon>Apusomonadida</taxon>
        <taxon>Apusomonadidae</taxon>
        <taxon>Thecamonas</taxon>
    </lineage>
</organism>
<evidence type="ECO:0000256" key="3">
    <source>
        <dbReference type="ARBA" id="ARBA00012053"/>
    </source>
</evidence>
<feature type="active site" description="Schiff-base intermediate with substrate" evidence="10">
    <location>
        <position position="207"/>
    </location>
</feature>
<feature type="binding site" evidence="11">
    <location>
        <position position="325"/>
    </location>
    <ligand>
        <name>5-aminolevulinate</name>
        <dbReference type="ChEBI" id="CHEBI:356416"/>
        <label>2</label>
    </ligand>
</feature>
<dbReference type="AlphaFoldDB" id="A0A0L0D2X4"/>
<evidence type="ECO:0000256" key="1">
    <source>
        <dbReference type="ARBA" id="ARBA00004694"/>
    </source>
</evidence>
<dbReference type="OrthoDB" id="1530at2759"/>
<dbReference type="GO" id="GO:0006782">
    <property type="term" value="P:protoporphyrinogen IX biosynthetic process"/>
    <property type="evidence" value="ECO:0007669"/>
    <property type="project" value="UniProtKB-UniPathway"/>
</dbReference>
<dbReference type="InterPro" id="IPR013785">
    <property type="entry name" value="Aldolase_TIM"/>
</dbReference>
<dbReference type="SUPFAM" id="SSF51569">
    <property type="entry name" value="Aldolase"/>
    <property type="match status" value="1"/>
</dbReference>
<feature type="binding site" evidence="11">
    <location>
        <position position="217"/>
    </location>
    <ligand>
        <name>5-aminolevulinate</name>
        <dbReference type="ChEBI" id="CHEBI:356416"/>
        <label>1</label>
    </ligand>
</feature>
<dbReference type="GO" id="GO:0005829">
    <property type="term" value="C:cytosol"/>
    <property type="evidence" value="ECO:0007669"/>
    <property type="project" value="TreeGrafter"/>
</dbReference>
<dbReference type="STRING" id="461836.A0A0L0D2X4"/>
<evidence type="ECO:0000256" key="6">
    <source>
        <dbReference type="ARBA" id="ARBA00023239"/>
    </source>
</evidence>
<dbReference type="FunFam" id="3.20.20.70:FF:000019">
    <property type="entry name" value="Delta-aminolevulinic acid dehydratase"/>
    <property type="match status" value="1"/>
</dbReference>
<keyword evidence="7 12" id="KW-0627">Porphyrin biosynthesis</keyword>
<keyword evidence="6 12" id="KW-0456">Lyase</keyword>
<evidence type="ECO:0000256" key="8">
    <source>
        <dbReference type="ARBA" id="ARBA00025628"/>
    </source>
</evidence>